<comment type="caution">
    <text evidence="2">The sequence shown here is derived from an EMBL/GenBank/DDBJ whole genome shotgun (WGS) entry which is preliminary data.</text>
</comment>
<dbReference type="AlphaFoldDB" id="A0AAD7WCF6"/>
<proteinExistence type="predicted"/>
<name>A0AAD7WCF6_9TELE</name>
<evidence type="ECO:0000313" key="2">
    <source>
        <dbReference type="EMBL" id="KAJ8392081.1"/>
    </source>
</evidence>
<evidence type="ECO:0000256" key="1">
    <source>
        <dbReference type="SAM" id="MobiDB-lite"/>
    </source>
</evidence>
<reference evidence="2" key="1">
    <citation type="journal article" date="2023" name="Science">
        <title>Genome structures resolve the early diversification of teleost fishes.</title>
        <authorList>
            <person name="Parey E."/>
            <person name="Louis A."/>
            <person name="Montfort J."/>
            <person name="Bouchez O."/>
            <person name="Roques C."/>
            <person name="Iampietro C."/>
            <person name="Lluch J."/>
            <person name="Castinel A."/>
            <person name="Donnadieu C."/>
            <person name="Desvignes T."/>
            <person name="Floi Bucao C."/>
            <person name="Jouanno E."/>
            <person name="Wen M."/>
            <person name="Mejri S."/>
            <person name="Dirks R."/>
            <person name="Jansen H."/>
            <person name="Henkel C."/>
            <person name="Chen W.J."/>
            <person name="Zahm M."/>
            <person name="Cabau C."/>
            <person name="Klopp C."/>
            <person name="Thompson A.W."/>
            <person name="Robinson-Rechavi M."/>
            <person name="Braasch I."/>
            <person name="Lecointre G."/>
            <person name="Bobe J."/>
            <person name="Postlethwait J.H."/>
            <person name="Berthelot C."/>
            <person name="Roest Crollius H."/>
            <person name="Guiguen Y."/>
        </authorList>
    </citation>
    <scope>NUCLEOTIDE SEQUENCE</scope>
    <source>
        <strain evidence="2">NC1722</strain>
    </source>
</reference>
<feature type="region of interest" description="Disordered" evidence="1">
    <location>
        <begin position="44"/>
        <end position="104"/>
    </location>
</feature>
<organism evidence="2 3">
    <name type="scientific">Aldrovandia affinis</name>
    <dbReference type="NCBI Taxonomy" id="143900"/>
    <lineage>
        <taxon>Eukaryota</taxon>
        <taxon>Metazoa</taxon>
        <taxon>Chordata</taxon>
        <taxon>Craniata</taxon>
        <taxon>Vertebrata</taxon>
        <taxon>Euteleostomi</taxon>
        <taxon>Actinopterygii</taxon>
        <taxon>Neopterygii</taxon>
        <taxon>Teleostei</taxon>
        <taxon>Notacanthiformes</taxon>
        <taxon>Halosauridae</taxon>
        <taxon>Aldrovandia</taxon>
    </lineage>
</organism>
<accession>A0AAD7WCF6</accession>
<keyword evidence="3" id="KW-1185">Reference proteome</keyword>
<evidence type="ECO:0000313" key="3">
    <source>
        <dbReference type="Proteomes" id="UP001221898"/>
    </source>
</evidence>
<protein>
    <submittedName>
        <fullName evidence="2">Uncharacterized protein</fullName>
    </submittedName>
</protein>
<dbReference type="EMBL" id="JAINUG010000149">
    <property type="protein sequence ID" value="KAJ8392081.1"/>
    <property type="molecule type" value="Genomic_DNA"/>
</dbReference>
<gene>
    <name evidence="2" type="ORF">AAFF_G00078870</name>
</gene>
<sequence length="104" mass="11444">MNAHTLLRYDQRAALILNRPRSSAGARSDREEFTVSLDMPDTVHLPPWRGGQRATLGAPKQGLLSDRNRSAVSKRSAPGVRGHLLVGNTTDWPKGSQRVKDGFL</sequence>
<dbReference type="Proteomes" id="UP001221898">
    <property type="component" value="Unassembled WGS sequence"/>
</dbReference>